<dbReference type="EMBL" id="LT629799">
    <property type="protein sequence ID" value="SDU80011.1"/>
    <property type="molecule type" value="Genomic_DNA"/>
</dbReference>
<evidence type="ECO:0000256" key="4">
    <source>
        <dbReference type="ARBA" id="ARBA00022857"/>
    </source>
</evidence>
<evidence type="ECO:0000256" key="5">
    <source>
        <dbReference type="ARBA" id="ARBA00023002"/>
    </source>
</evidence>
<keyword evidence="12" id="KW-1185">Reference proteome</keyword>
<dbReference type="SUPFAM" id="SSF51735">
    <property type="entry name" value="NAD(P)-binding Rossmann-fold domains"/>
    <property type="match status" value="1"/>
</dbReference>
<evidence type="ECO:0000256" key="2">
    <source>
        <dbReference type="ARBA" id="ARBA00009975"/>
    </source>
</evidence>
<dbReference type="GO" id="GO:0009051">
    <property type="term" value="P:pentose-phosphate shunt, oxidative branch"/>
    <property type="evidence" value="ECO:0007669"/>
    <property type="project" value="TreeGrafter"/>
</dbReference>
<dbReference type="InterPro" id="IPR019796">
    <property type="entry name" value="G6P_DH_AS"/>
</dbReference>
<evidence type="ECO:0000259" key="9">
    <source>
        <dbReference type="Pfam" id="PF00479"/>
    </source>
</evidence>
<sequence length="490" mass="53469">MPNTPDAPESETSQDQQPDPIDEPTAIILYGGTGDLAKRMVLPAIYELYTRGLLPKQFRLIGNGRGDVSHEDFTAHIHDVLTEFAETPDEDEFKGFAANVRFAGGGFREDNPGSLLDVIEEAEKELGASVHLVHYMAIPPHAFEATTKAVKAHDLAKNAKAVYEKPYGESLKSFHELDDLVHSVFEEEQVYRIDHFLGKEATQNLYLTRFANRLFGDVWCRDSIAQVQIDVPETLDVADRADFYDATGAMLDMLVTHLFQVAAEVALEPPVSMADEDVQNARESVIAAFRPLSPDEVVLGQYRGYTDIDGVPDDSQTETFVAAKLWVDTDRWQGVPFLLRTGKMMGTSAQRVSLVLKAAEGPLKHVPANANAIVFDLKGNGAIDVQLTVKKPGPDAVPAASATSLKLQNVADGAMAPYTSLIHDVLSGNRMLFTSSAGLQSAFEAFQPMLTDARPKIEIYEGGSWGPEAAEALTDGVGWLLEKKVSPPIS</sequence>
<dbReference type="GO" id="GO:0006006">
    <property type="term" value="P:glucose metabolic process"/>
    <property type="evidence" value="ECO:0007669"/>
    <property type="project" value="UniProtKB-KW"/>
</dbReference>
<dbReference type="PROSITE" id="PS00069">
    <property type="entry name" value="G6P_DEHYDROGENASE"/>
    <property type="match status" value="1"/>
</dbReference>
<dbReference type="PRINTS" id="PR00079">
    <property type="entry name" value="G6PDHDRGNASE"/>
</dbReference>
<dbReference type="Pfam" id="PF02781">
    <property type="entry name" value="G6PD_C"/>
    <property type="match status" value="1"/>
</dbReference>
<evidence type="ECO:0000256" key="1">
    <source>
        <dbReference type="ARBA" id="ARBA00004937"/>
    </source>
</evidence>
<feature type="active site" description="Proton acceptor" evidence="7">
    <location>
        <position position="257"/>
    </location>
</feature>
<feature type="domain" description="Glucose-6-phosphate dehydrogenase NAD-binding" evidence="9">
    <location>
        <begin position="28"/>
        <end position="204"/>
    </location>
</feature>
<comment type="catalytic activity">
    <reaction evidence="7">
        <text>D-glucose 6-phosphate + NADP(+) = 6-phospho-D-glucono-1,5-lactone + NADPH + H(+)</text>
        <dbReference type="Rhea" id="RHEA:15841"/>
        <dbReference type="ChEBI" id="CHEBI:15378"/>
        <dbReference type="ChEBI" id="CHEBI:57783"/>
        <dbReference type="ChEBI" id="CHEBI:57955"/>
        <dbReference type="ChEBI" id="CHEBI:58349"/>
        <dbReference type="ChEBI" id="CHEBI:61548"/>
        <dbReference type="EC" id="1.1.1.49"/>
    </reaction>
</comment>
<gene>
    <name evidence="7" type="primary">zwf</name>
    <name evidence="11" type="ORF">SAMN04488544_0095</name>
</gene>
<dbReference type="PANTHER" id="PTHR23429:SF0">
    <property type="entry name" value="GLUCOSE-6-PHOSPHATE 1-DEHYDROGENASE"/>
    <property type="match status" value="1"/>
</dbReference>
<dbReference type="Gene3D" id="3.40.50.720">
    <property type="entry name" value="NAD(P)-binding Rossmann-like Domain"/>
    <property type="match status" value="1"/>
</dbReference>
<name>A0A1H2LHG7_9ACTN</name>
<evidence type="ECO:0000256" key="8">
    <source>
        <dbReference type="SAM" id="MobiDB-lite"/>
    </source>
</evidence>
<feature type="region of interest" description="Disordered" evidence="8">
    <location>
        <begin position="1"/>
        <end position="24"/>
    </location>
</feature>
<dbReference type="PANTHER" id="PTHR23429">
    <property type="entry name" value="GLUCOSE-6-PHOSPHATE 1-DEHYDROGENASE G6PD"/>
    <property type="match status" value="1"/>
</dbReference>
<dbReference type="Pfam" id="PF00479">
    <property type="entry name" value="G6PD_N"/>
    <property type="match status" value="1"/>
</dbReference>
<dbReference type="EC" id="1.1.1.49" evidence="7"/>
<dbReference type="STRING" id="546874.SAMN04488544_0095"/>
<feature type="binding site" evidence="7">
    <location>
        <position position="199"/>
    </location>
    <ligand>
        <name>substrate</name>
    </ligand>
</feature>
<feature type="binding site" evidence="7">
    <location>
        <position position="165"/>
    </location>
    <ligand>
        <name>NADP(+)</name>
        <dbReference type="ChEBI" id="CHEBI:58349"/>
    </ligand>
</feature>
<dbReference type="InterPro" id="IPR036291">
    <property type="entry name" value="NAD(P)-bd_dom_sf"/>
</dbReference>
<feature type="binding site" evidence="7">
    <location>
        <position position="195"/>
    </location>
    <ligand>
        <name>substrate</name>
    </ligand>
</feature>
<comment type="similarity">
    <text evidence="2 7">Belongs to the glucose-6-phosphate dehydrogenase family.</text>
</comment>
<keyword evidence="6 7" id="KW-0119">Carbohydrate metabolism</keyword>
<dbReference type="GO" id="GO:0050661">
    <property type="term" value="F:NADP binding"/>
    <property type="evidence" value="ECO:0007669"/>
    <property type="project" value="UniProtKB-UniRule"/>
</dbReference>
<protein>
    <recommendedName>
        <fullName evidence="7">Glucose-6-phosphate 1-dehydrogenase</fullName>
        <shortName evidence="7">G6PD</shortName>
        <ecNumber evidence="7">1.1.1.49</ecNumber>
    </recommendedName>
</protein>
<evidence type="ECO:0000256" key="7">
    <source>
        <dbReference type="HAMAP-Rule" id="MF_00966"/>
    </source>
</evidence>
<dbReference type="PIRSF" id="PIRSF000110">
    <property type="entry name" value="G6PD"/>
    <property type="match status" value="1"/>
</dbReference>
<feature type="binding site" evidence="7">
    <location>
        <position position="343"/>
    </location>
    <ligand>
        <name>substrate</name>
    </ligand>
</feature>
<organism evidence="11 12">
    <name type="scientific">Microlunatus sagamiharensis</name>
    <dbReference type="NCBI Taxonomy" id="546874"/>
    <lineage>
        <taxon>Bacteria</taxon>
        <taxon>Bacillati</taxon>
        <taxon>Actinomycetota</taxon>
        <taxon>Actinomycetes</taxon>
        <taxon>Propionibacteriales</taxon>
        <taxon>Propionibacteriaceae</taxon>
        <taxon>Microlunatus</taxon>
    </lineage>
</organism>
<evidence type="ECO:0000313" key="12">
    <source>
        <dbReference type="Proteomes" id="UP000198825"/>
    </source>
</evidence>
<keyword evidence="5 7" id="KW-0560">Oxidoreductase</keyword>
<feature type="binding site" evidence="7">
    <location>
        <position position="252"/>
    </location>
    <ligand>
        <name>substrate</name>
    </ligand>
</feature>
<dbReference type="InterPro" id="IPR022675">
    <property type="entry name" value="G6P_DH_C"/>
</dbReference>
<evidence type="ECO:0000313" key="11">
    <source>
        <dbReference type="EMBL" id="SDU80011.1"/>
    </source>
</evidence>
<comment type="pathway">
    <text evidence="1 7">Carbohydrate degradation; pentose phosphate pathway; D-ribulose 5-phosphate from D-glucose 6-phosphate (oxidative stage): step 1/3.</text>
</comment>
<reference evidence="12" key="1">
    <citation type="submission" date="2016-10" db="EMBL/GenBank/DDBJ databases">
        <authorList>
            <person name="Varghese N."/>
            <person name="Submissions S."/>
        </authorList>
    </citation>
    <scope>NUCLEOTIDE SEQUENCE [LARGE SCALE GENOMIC DNA]</scope>
    <source>
        <strain evidence="12">DSM 21743</strain>
    </source>
</reference>
<comment type="caution">
    <text evidence="7">Lacks conserved residue(s) required for the propagation of feature annotation.</text>
</comment>
<dbReference type="InterPro" id="IPR001282">
    <property type="entry name" value="G6P_DH"/>
</dbReference>
<dbReference type="GO" id="GO:0005829">
    <property type="term" value="C:cytosol"/>
    <property type="evidence" value="ECO:0007669"/>
    <property type="project" value="TreeGrafter"/>
</dbReference>
<dbReference type="RefSeq" id="WP_197680558.1">
    <property type="nucleotide sequence ID" value="NZ_LT629799.1"/>
</dbReference>
<feature type="binding site" evidence="7">
    <location>
        <position position="65"/>
    </location>
    <ligand>
        <name>NADP(+)</name>
        <dbReference type="ChEBI" id="CHEBI:58349"/>
    </ligand>
</feature>
<accession>A0A1H2LHG7</accession>
<dbReference type="HAMAP" id="MF_00966">
    <property type="entry name" value="G6PD"/>
    <property type="match status" value="1"/>
</dbReference>
<proteinExistence type="inferred from homology"/>
<feature type="binding site" evidence="7">
    <location>
        <begin position="31"/>
        <end position="38"/>
    </location>
    <ligand>
        <name>NADP(+)</name>
        <dbReference type="ChEBI" id="CHEBI:58349"/>
    </ligand>
</feature>
<dbReference type="GO" id="GO:0004345">
    <property type="term" value="F:glucose-6-phosphate dehydrogenase activity"/>
    <property type="evidence" value="ECO:0007669"/>
    <property type="project" value="UniProtKB-UniRule"/>
</dbReference>
<keyword evidence="4 7" id="KW-0521">NADP</keyword>
<dbReference type="SUPFAM" id="SSF55347">
    <property type="entry name" value="Glyceraldehyde-3-phosphate dehydrogenase-like, C-terminal domain"/>
    <property type="match status" value="1"/>
</dbReference>
<feature type="domain" description="Glucose-6-phosphate dehydrogenase C-terminal" evidence="10">
    <location>
        <begin position="208"/>
        <end position="475"/>
    </location>
</feature>
<comment type="function">
    <text evidence="7">Catalyzes the oxidation of glucose 6-phosphate to 6-phosphogluconolactone.</text>
</comment>
<dbReference type="AlphaFoldDB" id="A0A1H2LHG7"/>
<evidence type="ECO:0000256" key="3">
    <source>
        <dbReference type="ARBA" id="ARBA00022526"/>
    </source>
</evidence>
<evidence type="ECO:0000256" key="6">
    <source>
        <dbReference type="ARBA" id="ARBA00023277"/>
    </source>
</evidence>
<evidence type="ECO:0000259" key="10">
    <source>
        <dbReference type="Pfam" id="PF02781"/>
    </source>
</evidence>
<dbReference type="Gene3D" id="3.30.360.10">
    <property type="entry name" value="Dihydrodipicolinate Reductase, domain 2"/>
    <property type="match status" value="1"/>
</dbReference>
<dbReference type="InterPro" id="IPR022674">
    <property type="entry name" value="G6P_DH_NAD-bd"/>
</dbReference>
<feature type="binding site" evidence="7">
    <location>
        <position position="233"/>
    </location>
    <ligand>
        <name>substrate</name>
    </ligand>
</feature>
<keyword evidence="3 7" id="KW-0313">Glucose metabolism</keyword>
<dbReference type="Proteomes" id="UP000198825">
    <property type="component" value="Chromosome I"/>
</dbReference>
<dbReference type="UniPathway" id="UPA00115">
    <property type="reaction ID" value="UER00408"/>
</dbReference>